<dbReference type="GO" id="GO:0003682">
    <property type="term" value="F:chromatin binding"/>
    <property type="evidence" value="ECO:0007669"/>
    <property type="project" value="TreeGrafter"/>
</dbReference>
<dbReference type="GO" id="GO:0003887">
    <property type="term" value="F:DNA-directed DNA polymerase activity"/>
    <property type="evidence" value="ECO:0007669"/>
    <property type="project" value="UniProtKB-KW"/>
</dbReference>
<dbReference type="Gramene" id="OE9A105725T1">
    <property type="protein sequence ID" value="OE9A105725C1"/>
    <property type="gene ID" value="OE9A105725"/>
</dbReference>
<dbReference type="Proteomes" id="UP000594638">
    <property type="component" value="Unassembled WGS sequence"/>
</dbReference>
<evidence type="ECO:0000313" key="3">
    <source>
        <dbReference type="Proteomes" id="UP000594638"/>
    </source>
</evidence>
<dbReference type="GO" id="GO:0005658">
    <property type="term" value="C:alpha DNA polymerase:primase complex"/>
    <property type="evidence" value="ECO:0007669"/>
    <property type="project" value="TreeGrafter"/>
</dbReference>
<accession>A0A8S0SZG8</accession>
<evidence type="ECO:0000259" key="1">
    <source>
        <dbReference type="Pfam" id="PF00464"/>
    </source>
</evidence>
<keyword evidence="3" id="KW-1185">Reference proteome</keyword>
<dbReference type="EMBL" id="CACTIH010005576">
    <property type="protein sequence ID" value="CAA2998031.1"/>
    <property type="molecule type" value="Genomic_DNA"/>
</dbReference>
<comment type="caution">
    <text evidence="2">The sequence shown here is derived from an EMBL/GenBank/DDBJ whole genome shotgun (WGS) entry which is preliminary data.</text>
</comment>
<dbReference type="Pfam" id="PF00464">
    <property type="entry name" value="SHMT"/>
    <property type="match status" value="1"/>
</dbReference>
<proteinExistence type="predicted"/>
<dbReference type="GO" id="GO:0006272">
    <property type="term" value="P:leading strand elongation"/>
    <property type="evidence" value="ECO:0007669"/>
    <property type="project" value="TreeGrafter"/>
</dbReference>
<dbReference type="OrthoDB" id="6755010at2759"/>
<organism evidence="2 3">
    <name type="scientific">Olea europaea subsp. europaea</name>
    <dbReference type="NCBI Taxonomy" id="158383"/>
    <lineage>
        <taxon>Eukaryota</taxon>
        <taxon>Viridiplantae</taxon>
        <taxon>Streptophyta</taxon>
        <taxon>Embryophyta</taxon>
        <taxon>Tracheophyta</taxon>
        <taxon>Spermatophyta</taxon>
        <taxon>Magnoliopsida</taxon>
        <taxon>eudicotyledons</taxon>
        <taxon>Gunneridae</taxon>
        <taxon>Pentapetalae</taxon>
        <taxon>asterids</taxon>
        <taxon>lamiids</taxon>
        <taxon>Lamiales</taxon>
        <taxon>Oleaceae</taxon>
        <taxon>Oleeae</taxon>
        <taxon>Olea</taxon>
    </lineage>
</organism>
<dbReference type="PANTHER" id="PTHR45861">
    <property type="entry name" value="DNA POLYMERASE ALPHA CATALYTIC SUBUNIT"/>
    <property type="match status" value="1"/>
</dbReference>
<feature type="domain" description="Serine hydroxymethyltransferase-like" evidence="1">
    <location>
        <begin position="26"/>
        <end position="81"/>
    </location>
</feature>
<dbReference type="GO" id="GO:0006273">
    <property type="term" value="P:lagging strand elongation"/>
    <property type="evidence" value="ECO:0007669"/>
    <property type="project" value="TreeGrafter"/>
</dbReference>
<dbReference type="InterPro" id="IPR039429">
    <property type="entry name" value="SHMT-like_dom"/>
</dbReference>
<reference evidence="2 3" key="1">
    <citation type="submission" date="2019-12" db="EMBL/GenBank/DDBJ databases">
        <authorList>
            <person name="Alioto T."/>
            <person name="Alioto T."/>
            <person name="Gomez Garrido J."/>
        </authorList>
    </citation>
    <scope>NUCLEOTIDE SEQUENCE [LARGE SCALE GENOMIC DNA]</scope>
</reference>
<protein>
    <submittedName>
        <fullName evidence="2">Serine hydroxymethyltransferase 3, chloroplastic-like</fullName>
    </submittedName>
</protein>
<dbReference type="SUPFAM" id="SSF53383">
    <property type="entry name" value="PLP-dependent transferases"/>
    <property type="match status" value="1"/>
</dbReference>
<evidence type="ECO:0000313" key="2">
    <source>
        <dbReference type="EMBL" id="CAA2998031.1"/>
    </source>
</evidence>
<dbReference type="GO" id="GO:0003688">
    <property type="term" value="F:DNA replication origin binding"/>
    <property type="evidence" value="ECO:0007669"/>
    <property type="project" value="TreeGrafter"/>
</dbReference>
<name>A0A8S0SZG8_OLEEU</name>
<dbReference type="AlphaFoldDB" id="A0A8S0SZG8"/>
<dbReference type="InterPro" id="IPR015424">
    <property type="entry name" value="PyrdxlP-dep_Trfase"/>
</dbReference>
<dbReference type="PANTHER" id="PTHR45861:SF1">
    <property type="entry name" value="DNA POLYMERASE ALPHA CATALYTIC SUBUNIT"/>
    <property type="match status" value="1"/>
</dbReference>
<dbReference type="GO" id="GO:0000166">
    <property type="term" value="F:nucleotide binding"/>
    <property type="evidence" value="ECO:0007669"/>
    <property type="project" value="InterPro"/>
</dbReference>
<dbReference type="GO" id="GO:1902975">
    <property type="term" value="P:mitotic DNA replication initiation"/>
    <property type="evidence" value="ECO:0007669"/>
    <property type="project" value="TreeGrafter"/>
</dbReference>
<gene>
    <name evidence="2" type="ORF">OLEA9_A105725</name>
</gene>
<dbReference type="Gene3D" id="3.40.1820.20">
    <property type="match status" value="1"/>
</dbReference>
<dbReference type="GO" id="GO:0003697">
    <property type="term" value="F:single-stranded DNA binding"/>
    <property type="evidence" value="ECO:0007669"/>
    <property type="project" value="TreeGrafter"/>
</dbReference>
<sequence>MIFLRQDPILGVDLESAINNDVFPDLQVVSNCRALASRLMELGYTLVSGGNDNHLVIVELRPLVHEEKRDGQVRLETYVITKSLTKSPESYPDARNQPNVEVALRLKKNGYVIGCSTGDLQYLISFVIPANIGCIVRTCVVSSIELSTSVFCFEFDY</sequence>